<dbReference type="InterPro" id="IPR011042">
    <property type="entry name" value="6-blade_b-propeller_TolB-like"/>
</dbReference>
<dbReference type="Gene3D" id="2.120.10.30">
    <property type="entry name" value="TolB, C-terminal domain"/>
    <property type="match status" value="1"/>
</dbReference>
<dbReference type="SUPFAM" id="SSF53474">
    <property type="entry name" value="alpha/beta-Hydrolases"/>
    <property type="match status" value="1"/>
</dbReference>
<dbReference type="InterPro" id="IPR029058">
    <property type="entry name" value="AB_hydrolase_fold"/>
</dbReference>
<evidence type="ECO:0000259" key="3">
    <source>
        <dbReference type="Pfam" id="PF00326"/>
    </source>
</evidence>
<comment type="caution">
    <text evidence="4">The sequence shown here is derived from an EMBL/GenBank/DDBJ whole genome shotgun (WGS) entry which is preliminary data.</text>
</comment>
<keyword evidence="5" id="KW-1185">Reference proteome</keyword>
<reference evidence="4 5" key="1">
    <citation type="journal article" date="2020" name="G3 (Bethesda)">
        <title>Improved Reference Genome for Cyclotella cryptica CCMP332, a Model for Cell Wall Morphogenesis, Salinity Adaptation, and Lipid Production in Diatoms (Bacillariophyta).</title>
        <authorList>
            <person name="Roberts W.R."/>
            <person name="Downey K.M."/>
            <person name="Ruck E.C."/>
            <person name="Traller J.C."/>
            <person name="Alverson A.J."/>
        </authorList>
    </citation>
    <scope>NUCLEOTIDE SEQUENCE [LARGE SCALE GENOMIC DNA]</scope>
    <source>
        <strain evidence="4 5">CCMP332</strain>
    </source>
</reference>
<feature type="region of interest" description="Disordered" evidence="1">
    <location>
        <begin position="105"/>
        <end position="124"/>
    </location>
</feature>
<dbReference type="PANTHER" id="PTHR43056">
    <property type="entry name" value="PEPTIDASE S9 PROLYL OLIGOPEPTIDASE"/>
    <property type="match status" value="1"/>
</dbReference>
<evidence type="ECO:0000256" key="2">
    <source>
        <dbReference type="SAM" id="SignalP"/>
    </source>
</evidence>
<dbReference type="AlphaFoldDB" id="A0ABD3PZD8"/>
<dbReference type="Proteomes" id="UP001516023">
    <property type="component" value="Unassembled WGS sequence"/>
</dbReference>
<evidence type="ECO:0000256" key="1">
    <source>
        <dbReference type="SAM" id="MobiDB-lite"/>
    </source>
</evidence>
<keyword evidence="2" id="KW-0732">Signal</keyword>
<accession>A0ABD3PZD8</accession>
<proteinExistence type="predicted"/>
<feature type="signal peptide" evidence="2">
    <location>
        <begin position="1"/>
        <end position="20"/>
    </location>
</feature>
<protein>
    <recommendedName>
        <fullName evidence="3">Peptidase S9 prolyl oligopeptidase catalytic domain-containing protein</fullName>
    </recommendedName>
</protein>
<dbReference type="InterPro" id="IPR011659">
    <property type="entry name" value="WD40"/>
</dbReference>
<evidence type="ECO:0000313" key="4">
    <source>
        <dbReference type="EMBL" id="KAL3793099.1"/>
    </source>
</evidence>
<evidence type="ECO:0000313" key="5">
    <source>
        <dbReference type="Proteomes" id="UP001516023"/>
    </source>
</evidence>
<gene>
    <name evidence="4" type="ORF">HJC23_005601</name>
</gene>
<dbReference type="SUPFAM" id="SSF50993">
    <property type="entry name" value="Peptidase/esterase 'gauge' domain"/>
    <property type="match status" value="1"/>
</dbReference>
<dbReference type="InterPro" id="IPR001375">
    <property type="entry name" value="Peptidase_S9_cat"/>
</dbReference>
<name>A0ABD3PZD8_9STRA</name>
<dbReference type="Gene3D" id="3.40.50.1820">
    <property type="entry name" value="alpha/beta hydrolase"/>
    <property type="match status" value="1"/>
</dbReference>
<feature type="chain" id="PRO_5044756135" description="Peptidase S9 prolyl oligopeptidase catalytic domain-containing protein" evidence="2">
    <location>
        <begin position="21"/>
        <end position="712"/>
    </location>
</feature>
<dbReference type="Pfam" id="PF00326">
    <property type="entry name" value="Peptidase_S9"/>
    <property type="match status" value="1"/>
</dbReference>
<feature type="compositionally biased region" description="Basic and acidic residues" evidence="1">
    <location>
        <begin position="111"/>
        <end position="124"/>
    </location>
</feature>
<feature type="domain" description="Peptidase S9 prolyl oligopeptidase catalytic" evidence="3">
    <location>
        <begin position="490"/>
        <end position="697"/>
    </location>
</feature>
<organism evidence="4 5">
    <name type="scientific">Cyclotella cryptica</name>
    <dbReference type="NCBI Taxonomy" id="29204"/>
    <lineage>
        <taxon>Eukaryota</taxon>
        <taxon>Sar</taxon>
        <taxon>Stramenopiles</taxon>
        <taxon>Ochrophyta</taxon>
        <taxon>Bacillariophyta</taxon>
        <taxon>Coscinodiscophyceae</taxon>
        <taxon>Thalassiosirophycidae</taxon>
        <taxon>Stephanodiscales</taxon>
        <taxon>Stephanodiscaceae</taxon>
        <taxon>Cyclotella</taxon>
    </lineage>
</organism>
<dbReference type="Pfam" id="PF07676">
    <property type="entry name" value="PD40"/>
    <property type="match status" value="1"/>
</dbReference>
<dbReference type="EMBL" id="JABMIG020000094">
    <property type="protein sequence ID" value="KAL3793099.1"/>
    <property type="molecule type" value="Genomic_DNA"/>
</dbReference>
<dbReference type="InterPro" id="IPR050585">
    <property type="entry name" value="Xaa-Pro_dipeptidyl-ppase/CocE"/>
</dbReference>
<sequence>MSHKASLLTSLSILATLCRGFQTASNSVSFRHRIVSSRTKPLFASAVSDNIMIEKPYGTWLSPITSKPITAGSVRLGGLHFCDHQVFWLEGRPQEGGRNVLCRYDPNNPNKSERNGVDVSPRESNVRTRVHEYGGGAVVFGKNAEEIYYSEFATQRLCKLLNDQTSAPVTPEGDRFRYADGVLSEDGLKVYCVREDHEKPEPANVVNEVVSVDTKDGSMKVIASGNDFYAAPRLSPDGKKLVYITWKHPNMPWDATELRVTSLDSPSRNSDDHDLIAGHDGDTSIIQPLWHPQTGDLFYISDESGFYNIYREGYSKSILPMDYDFGGSAPGWALGQQGFAFLPDGRLLAQYNKNGRSMLVVADVCQKDMPALNIEEFGSDDGLPMMFGGVIPGSNNDLYFIGGSPSTPPTVYKWNLDAKGPAEILACSSNLSFSDDIISIPKQIEFPTTLGTAFGYYYAPKNGGYASPPGEVPPLLVKAHGGPTACTGTSFNAAIQYWTSRGFAVLDVDYGGSTGYGRDYRRRLRKSWGVVDIDDVCAGAQYLVKEGLADGERLCIDGGSAGGYTTLGALAFRDVFKAGTSLYGIGDLTALAGDTHKFESRYLDGLIGSYPEEEHLYKERSPIESVETLSCPILLLQGAEDKVVPPNQAQMMYEALLKKGIPTCLKIYEGEQHGFRKAENIEDALDSELAFYGRVFGIEDIPGAIDIRVDNM</sequence>
<dbReference type="PANTHER" id="PTHR43056:SF5">
    <property type="entry name" value="PEPTIDASE S9 PROLYL OLIGOPEPTIDASE CATALYTIC DOMAIN-CONTAINING PROTEIN"/>
    <property type="match status" value="1"/>
</dbReference>